<evidence type="ECO:0000256" key="3">
    <source>
        <dbReference type="SAM" id="SignalP"/>
    </source>
</evidence>
<dbReference type="OrthoDB" id="186919at2"/>
<keyword evidence="3" id="KW-0732">Signal</keyword>
<dbReference type="AlphaFoldDB" id="A0A4R7FS83"/>
<evidence type="ECO:0000313" key="5">
    <source>
        <dbReference type="EMBL" id="TDS80529.1"/>
    </source>
</evidence>
<gene>
    <name evidence="5" type="ORF">CLV52_1095</name>
</gene>
<accession>A0A4R7FS83</accession>
<dbReference type="RefSeq" id="WP_133765243.1">
    <property type="nucleotide sequence ID" value="NZ_BAAARP010000001.1"/>
</dbReference>
<dbReference type="Proteomes" id="UP000295344">
    <property type="component" value="Unassembled WGS sequence"/>
</dbReference>
<organism evidence="5 6">
    <name type="scientific">Amnibacterium kyonggiense</name>
    <dbReference type="NCBI Taxonomy" id="595671"/>
    <lineage>
        <taxon>Bacteria</taxon>
        <taxon>Bacillati</taxon>
        <taxon>Actinomycetota</taxon>
        <taxon>Actinomycetes</taxon>
        <taxon>Micrococcales</taxon>
        <taxon>Microbacteriaceae</taxon>
        <taxon>Amnibacterium</taxon>
    </lineage>
</organism>
<feature type="region of interest" description="Disordered" evidence="1">
    <location>
        <begin position="25"/>
        <end position="44"/>
    </location>
</feature>
<comment type="caution">
    <text evidence="5">The sequence shown here is derived from an EMBL/GenBank/DDBJ whole genome shotgun (WGS) entry which is preliminary data.</text>
</comment>
<sequence length="278" mass="28079">MRTRILTAAVVAAVATASLAGCTASGGSTASSAGGGSAAGSSASKPMTAEADAKAVDRSVVTTGTLRLAADDPVAVAGRITGLVDAAGGHVDRSSEDPAERPTADLVVRIPAAAFPRTLAAIEREGDVRDVSVRATDVTAQVTDYAVRIANLRTSIDRLRTLLARATSSSDLVQIESTLTDRQGSLEQLLAQQRSLADEVDLATLTISIVVPVAAPRTGPADFVGGLVTGTQALVQAAAATAVGLGLVLPWAATLGLLGALVLAVVRVVRRRTRPTSA</sequence>
<protein>
    <submittedName>
        <fullName evidence="5">Uncharacterized protein DUF4349</fullName>
    </submittedName>
</protein>
<keyword evidence="2" id="KW-1133">Transmembrane helix</keyword>
<keyword evidence="2" id="KW-0812">Transmembrane</keyword>
<dbReference type="InterPro" id="IPR025645">
    <property type="entry name" value="DUF4349"/>
</dbReference>
<feature type="chain" id="PRO_5039502453" evidence="3">
    <location>
        <begin position="21"/>
        <end position="278"/>
    </location>
</feature>
<dbReference type="PROSITE" id="PS51257">
    <property type="entry name" value="PROKAR_LIPOPROTEIN"/>
    <property type="match status" value="1"/>
</dbReference>
<proteinExistence type="predicted"/>
<dbReference type="EMBL" id="SOAM01000001">
    <property type="protein sequence ID" value="TDS80529.1"/>
    <property type="molecule type" value="Genomic_DNA"/>
</dbReference>
<feature type="transmembrane region" description="Helical" evidence="2">
    <location>
        <begin position="248"/>
        <end position="269"/>
    </location>
</feature>
<feature type="signal peptide" evidence="3">
    <location>
        <begin position="1"/>
        <end position="20"/>
    </location>
</feature>
<reference evidence="5 6" key="1">
    <citation type="submission" date="2019-03" db="EMBL/GenBank/DDBJ databases">
        <title>Genomic Encyclopedia of Archaeal and Bacterial Type Strains, Phase II (KMG-II): from individual species to whole genera.</title>
        <authorList>
            <person name="Goeker M."/>
        </authorList>
    </citation>
    <scope>NUCLEOTIDE SEQUENCE [LARGE SCALE GENOMIC DNA]</scope>
    <source>
        <strain evidence="5 6">DSM 24782</strain>
    </source>
</reference>
<evidence type="ECO:0000256" key="1">
    <source>
        <dbReference type="SAM" id="MobiDB-lite"/>
    </source>
</evidence>
<dbReference type="Pfam" id="PF14257">
    <property type="entry name" value="DUF4349"/>
    <property type="match status" value="1"/>
</dbReference>
<evidence type="ECO:0000313" key="6">
    <source>
        <dbReference type="Proteomes" id="UP000295344"/>
    </source>
</evidence>
<feature type="domain" description="DUF4349" evidence="4">
    <location>
        <begin position="58"/>
        <end position="262"/>
    </location>
</feature>
<evidence type="ECO:0000259" key="4">
    <source>
        <dbReference type="Pfam" id="PF14257"/>
    </source>
</evidence>
<keyword evidence="2" id="KW-0472">Membrane</keyword>
<name>A0A4R7FS83_9MICO</name>
<keyword evidence="6" id="KW-1185">Reference proteome</keyword>
<evidence type="ECO:0000256" key="2">
    <source>
        <dbReference type="SAM" id="Phobius"/>
    </source>
</evidence>